<organism evidence="1">
    <name type="scientific">marine metagenome</name>
    <dbReference type="NCBI Taxonomy" id="408172"/>
    <lineage>
        <taxon>unclassified sequences</taxon>
        <taxon>metagenomes</taxon>
        <taxon>ecological metagenomes</taxon>
    </lineage>
</organism>
<feature type="non-terminal residue" evidence="1">
    <location>
        <position position="49"/>
    </location>
</feature>
<name>A0A382ULI8_9ZZZZ</name>
<dbReference type="EMBL" id="UINC01145110">
    <property type="protein sequence ID" value="SVD35042.1"/>
    <property type="molecule type" value="Genomic_DNA"/>
</dbReference>
<gene>
    <name evidence="1" type="ORF">METZ01_LOCUS387896</name>
</gene>
<protein>
    <submittedName>
        <fullName evidence="1">Uncharacterized protein</fullName>
    </submittedName>
</protein>
<feature type="non-terminal residue" evidence="1">
    <location>
        <position position="1"/>
    </location>
</feature>
<sequence length="49" mass="5671">PYIASFLRFPTPFLCLGHLRRPLSPTHELDLKTCDQNMILSLEQCIPMI</sequence>
<accession>A0A382ULI8</accession>
<reference evidence="1" key="1">
    <citation type="submission" date="2018-05" db="EMBL/GenBank/DDBJ databases">
        <authorList>
            <person name="Lanie J.A."/>
            <person name="Ng W.-L."/>
            <person name="Kazmierczak K.M."/>
            <person name="Andrzejewski T.M."/>
            <person name="Davidsen T.M."/>
            <person name="Wayne K.J."/>
            <person name="Tettelin H."/>
            <person name="Glass J.I."/>
            <person name="Rusch D."/>
            <person name="Podicherti R."/>
            <person name="Tsui H.-C.T."/>
            <person name="Winkler M.E."/>
        </authorList>
    </citation>
    <scope>NUCLEOTIDE SEQUENCE</scope>
</reference>
<proteinExistence type="predicted"/>
<dbReference type="AlphaFoldDB" id="A0A382ULI8"/>
<evidence type="ECO:0000313" key="1">
    <source>
        <dbReference type="EMBL" id="SVD35042.1"/>
    </source>
</evidence>